<keyword evidence="2" id="KW-1185">Reference proteome</keyword>
<name>A0A9Q3C383_9BASI</name>
<dbReference type="EMBL" id="AVOT02004130">
    <property type="protein sequence ID" value="MBW0475502.1"/>
    <property type="molecule type" value="Genomic_DNA"/>
</dbReference>
<sequence length="158" mass="18473">MGTNKEKKCPLDTYQFSNQDPLEELLDQLKEGQFSYSLTSKQKLSLLRTLNNNRPAFAIGEEPLGKIRGNDIEIHLDVERSYPPILRRPPYHKFWNLGRKFKKINELLDMDFIGKIGNNEIVEVITTFLITLHYGKSRFCGDFRSLNNYTKADRYPML</sequence>
<dbReference type="Gene3D" id="3.10.10.10">
    <property type="entry name" value="HIV Type 1 Reverse Transcriptase, subunit A, domain 1"/>
    <property type="match status" value="1"/>
</dbReference>
<proteinExistence type="predicted"/>
<evidence type="ECO:0000313" key="1">
    <source>
        <dbReference type="EMBL" id="MBW0475502.1"/>
    </source>
</evidence>
<dbReference type="Proteomes" id="UP000765509">
    <property type="component" value="Unassembled WGS sequence"/>
</dbReference>
<protein>
    <submittedName>
        <fullName evidence="1">Uncharacterized protein</fullName>
    </submittedName>
</protein>
<dbReference type="AlphaFoldDB" id="A0A9Q3C383"/>
<dbReference type="InterPro" id="IPR043502">
    <property type="entry name" value="DNA/RNA_pol_sf"/>
</dbReference>
<dbReference type="SUPFAM" id="SSF56672">
    <property type="entry name" value="DNA/RNA polymerases"/>
    <property type="match status" value="1"/>
</dbReference>
<evidence type="ECO:0000313" key="2">
    <source>
        <dbReference type="Proteomes" id="UP000765509"/>
    </source>
</evidence>
<comment type="caution">
    <text evidence="1">The sequence shown here is derived from an EMBL/GenBank/DDBJ whole genome shotgun (WGS) entry which is preliminary data.</text>
</comment>
<accession>A0A9Q3C383</accession>
<organism evidence="1 2">
    <name type="scientific">Austropuccinia psidii MF-1</name>
    <dbReference type="NCBI Taxonomy" id="1389203"/>
    <lineage>
        <taxon>Eukaryota</taxon>
        <taxon>Fungi</taxon>
        <taxon>Dikarya</taxon>
        <taxon>Basidiomycota</taxon>
        <taxon>Pucciniomycotina</taxon>
        <taxon>Pucciniomycetes</taxon>
        <taxon>Pucciniales</taxon>
        <taxon>Sphaerophragmiaceae</taxon>
        <taxon>Austropuccinia</taxon>
    </lineage>
</organism>
<reference evidence="1" key="1">
    <citation type="submission" date="2021-03" db="EMBL/GenBank/DDBJ databases">
        <title>Draft genome sequence of rust myrtle Austropuccinia psidii MF-1, a brazilian biotype.</title>
        <authorList>
            <person name="Quecine M.C."/>
            <person name="Pachon D.M.R."/>
            <person name="Bonatelli M.L."/>
            <person name="Correr F.H."/>
            <person name="Franceschini L.M."/>
            <person name="Leite T.F."/>
            <person name="Margarido G.R.A."/>
            <person name="Almeida C.A."/>
            <person name="Ferrarezi J.A."/>
            <person name="Labate C.A."/>
        </authorList>
    </citation>
    <scope>NUCLEOTIDE SEQUENCE</scope>
    <source>
        <strain evidence="1">MF-1</strain>
    </source>
</reference>
<gene>
    <name evidence="1" type="ORF">O181_015217</name>
</gene>